<organism evidence="1 2">
    <name type="scientific">Solanum commersonii</name>
    <name type="common">Commerson's wild potato</name>
    <name type="synonym">Commerson's nightshade</name>
    <dbReference type="NCBI Taxonomy" id="4109"/>
    <lineage>
        <taxon>Eukaryota</taxon>
        <taxon>Viridiplantae</taxon>
        <taxon>Streptophyta</taxon>
        <taxon>Embryophyta</taxon>
        <taxon>Tracheophyta</taxon>
        <taxon>Spermatophyta</taxon>
        <taxon>Magnoliopsida</taxon>
        <taxon>eudicotyledons</taxon>
        <taxon>Gunneridae</taxon>
        <taxon>Pentapetalae</taxon>
        <taxon>asterids</taxon>
        <taxon>lamiids</taxon>
        <taxon>Solanales</taxon>
        <taxon>Solanaceae</taxon>
        <taxon>Solanoideae</taxon>
        <taxon>Solaneae</taxon>
        <taxon>Solanum</taxon>
    </lineage>
</organism>
<dbReference type="AlphaFoldDB" id="A0A9J6B0T3"/>
<dbReference type="Proteomes" id="UP000824120">
    <property type="component" value="Chromosome 1"/>
</dbReference>
<accession>A0A9J6B0T3</accession>
<evidence type="ECO:0008006" key="3">
    <source>
        <dbReference type="Google" id="ProtNLM"/>
    </source>
</evidence>
<comment type="caution">
    <text evidence="1">The sequence shown here is derived from an EMBL/GenBank/DDBJ whole genome shotgun (WGS) entry which is preliminary data.</text>
</comment>
<protein>
    <recommendedName>
        <fullName evidence="3">DUF4283 domain-containing protein</fullName>
    </recommendedName>
</protein>
<evidence type="ECO:0000313" key="2">
    <source>
        <dbReference type="Proteomes" id="UP000824120"/>
    </source>
</evidence>
<name>A0A9J6B0T3_SOLCO</name>
<proteinExistence type="predicted"/>
<keyword evidence="2" id="KW-1185">Reference proteome</keyword>
<evidence type="ECO:0000313" key="1">
    <source>
        <dbReference type="EMBL" id="KAG5630320.1"/>
    </source>
</evidence>
<dbReference type="OrthoDB" id="1750606at2759"/>
<dbReference type="PANTHER" id="PTHR34427:SF15">
    <property type="entry name" value="DUF4283 DOMAIN-CONTAINING PROTEIN"/>
    <property type="match status" value="1"/>
</dbReference>
<dbReference type="EMBL" id="JACXVP010000001">
    <property type="protein sequence ID" value="KAG5630320.1"/>
    <property type="molecule type" value="Genomic_DNA"/>
</dbReference>
<gene>
    <name evidence="1" type="ORF">H5410_002037</name>
</gene>
<reference evidence="1 2" key="1">
    <citation type="submission" date="2020-09" db="EMBL/GenBank/DDBJ databases">
        <title>De no assembly of potato wild relative species, Solanum commersonii.</title>
        <authorList>
            <person name="Cho K."/>
        </authorList>
    </citation>
    <scope>NUCLEOTIDE SEQUENCE [LARGE SCALE GENOMIC DNA]</scope>
    <source>
        <strain evidence="1">LZ3.2</strain>
        <tissue evidence="1">Leaf</tissue>
    </source>
</reference>
<dbReference type="PANTHER" id="PTHR34427">
    <property type="entry name" value="DUF4283 DOMAIN PROTEIN"/>
    <property type="match status" value="1"/>
</dbReference>
<sequence length="318" mass="37284">MSSLQCGFKSSRHSRDAKMRLENGLNGWSLEKIDERSETHKIAGFIYEPIKTRGTTVKDENDHKSYKSLFQDRWMAEAERRRNTSTANKVRITWRIAAANDLLNRCIVGKFQCQAHQNPSQWIRRKMKLGLEWVETNDRPASPEIRRDWVWIRFLGLLMNLWSQKVFKEIGDIRGGFIEAEEEETSLKNHLGPAQTSITYSVDIINIEISANKAKENKCQCRITQWNRGQGSRSHETRVWRWRSDRENWGEEDNGNVSTIGGGEFRRGERKLFHWASNFREEDMSISDTTKYNQTKLEFGVNFKGCEEKAKELLMKMR</sequence>